<dbReference type="Pfam" id="PF00294">
    <property type="entry name" value="PfkB"/>
    <property type="match status" value="1"/>
</dbReference>
<evidence type="ECO:0000313" key="5">
    <source>
        <dbReference type="EMBL" id="OGY12542.1"/>
    </source>
</evidence>
<dbReference type="SUPFAM" id="SSF53613">
    <property type="entry name" value="Ribokinase-like"/>
    <property type="match status" value="1"/>
</dbReference>
<organism evidence="5 6">
    <name type="scientific">Candidatus Blackburnbacteria bacterium RIFCSPLOWO2_01_FULL_40_20</name>
    <dbReference type="NCBI Taxonomy" id="1797519"/>
    <lineage>
        <taxon>Bacteria</taxon>
        <taxon>Candidatus Blackburniibacteriota</taxon>
    </lineage>
</organism>
<sequence length="326" mass="35589">MYDLISIGDSITDVLLEVDTTDTESMCRVDQEKCLICFEYGSKIPVSKMTRVLASGNAANNAIGSARLGLKTAIYTVLGSDQDSQDTKKVFEDEDVSTEFVVMESGGRSNYSTIIDYGEERTIFAYHEPRKYSFPPLPPVKWAYYTSVGKNHEIFHTQIPEYMKKYDISLAFSPGSFQIREGLENLKPILAAADLLILNKQEAMLLVGGEDLKESIVKLRETGAKTIVITDGAEGSVGSFDGKEFWRVGVPQNAPVVESTGAGDAYSTGFLAATIYGKPIAEAMVWGTLNATSVIGQIGSRAGLLTKAGLEEFSRKYGIELKPKLI</sequence>
<dbReference type="AlphaFoldDB" id="A0A1G1VBC8"/>
<evidence type="ECO:0000313" key="6">
    <source>
        <dbReference type="Proteomes" id="UP000178659"/>
    </source>
</evidence>
<evidence type="ECO:0000259" key="4">
    <source>
        <dbReference type="Pfam" id="PF00294"/>
    </source>
</evidence>
<accession>A0A1G1VBC8</accession>
<keyword evidence="3" id="KW-0418">Kinase</keyword>
<dbReference type="InterPro" id="IPR002139">
    <property type="entry name" value="Ribo/fructo_kinase"/>
</dbReference>
<gene>
    <name evidence="5" type="ORF">A3A77_01050</name>
</gene>
<name>A0A1G1VBC8_9BACT</name>
<keyword evidence="2" id="KW-0808">Transferase</keyword>
<dbReference type="Gene3D" id="3.40.1190.20">
    <property type="match status" value="1"/>
</dbReference>
<feature type="domain" description="Carbohydrate kinase PfkB" evidence="4">
    <location>
        <begin position="51"/>
        <end position="304"/>
    </location>
</feature>
<dbReference type="PANTHER" id="PTHR43320:SF3">
    <property type="entry name" value="CARBOHYDRATE KINASE PFKB DOMAIN-CONTAINING PROTEIN"/>
    <property type="match status" value="1"/>
</dbReference>
<dbReference type="InterPro" id="IPR052700">
    <property type="entry name" value="Carb_kinase_PfkB-like"/>
</dbReference>
<dbReference type="InterPro" id="IPR011611">
    <property type="entry name" value="PfkB_dom"/>
</dbReference>
<dbReference type="InterPro" id="IPR029056">
    <property type="entry name" value="Ribokinase-like"/>
</dbReference>
<dbReference type="Proteomes" id="UP000178659">
    <property type="component" value="Unassembled WGS sequence"/>
</dbReference>
<dbReference type="PRINTS" id="PR00990">
    <property type="entry name" value="RIBOKINASE"/>
</dbReference>
<comment type="similarity">
    <text evidence="1">Belongs to the carbohydrate kinase PfkB family.</text>
</comment>
<protein>
    <recommendedName>
        <fullName evidence="4">Carbohydrate kinase PfkB domain-containing protein</fullName>
    </recommendedName>
</protein>
<proteinExistence type="inferred from homology"/>
<reference evidence="5 6" key="1">
    <citation type="journal article" date="2016" name="Nat. Commun.">
        <title>Thousands of microbial genomes shed light on interconnected biogeochemical processes in an aquifer system.</title>
        <authorList>
            <person name="Anantharaman K."/>
            <person name="Brown C.T."/>
            <person name="Hug L.A."/>
            <person name="Sharon I."/>
            <person name="Castelle C.J."/>
            <person name="Probst A.J."/>
            <person name="Thomas B.C."/>
            <person name="Singh A."/>
            <person name="Wilkins M.J."/>
            <person name="Karaoz U."/>
            <person name="Brodie E.L."/>
            <person name="Williams K.H."/>
            <person name="Hubbard S.S."/>
            <person name="Banfield J.F."/>
        </authorList>
    </citation>
    <scope>NUCLEOTIDE SEQUENCE [LARGE SCALE GENOMIC DNA]</scope>
</reference>
<comment type="caution">
    <text evidence="5">The sequence shown here is derived from an EMBL/GenBank/DDBJ whole genome shotgun (WGS) entry which is preliminary data.</text>
</comment>
<evidence type="ECO:0000256" key="3">
    <source>
        <dbReference type="ARBA" id="ARBA00022777"/>
    </source>
</evidence>
<evidence type="ECO:0000256" key="2">
    <source>
        <dbReference type="ARBA" id="ARBA00022679"/>
    </source>
</evidence>
<dbReference type="EMBL" id="MHCC01000027">
    <property type="protein sequence ID" value="OGY12542.1"/>
    <property type="molecule type" value="Genomic_DNA"/>
</dbReference>
<evidence type="ECO:0000256" key="1">
    <source>
        <dbReference type="ARBA" id="ARBA00010688"/>
    </source>
</evidence>
<dbReference type="GO" id="GO:0016301">
    <property type="term" value="F:kinase activity"/>
    <property type="evidence" value="ECO:0007669"/>
    <property type="project" value="UniProtKB-KW"/>
</dbReference>
<dbReference type="PANTHER" id="PTHR43320">
    <property type="entry name" value="SUGAR KINASE"/>
    <property type="match status" value="1"/>
</dbReference>